<keyword evidence="3" id="KW-1185">Reference proteome</keyword>
<name>A0A2W2B0F1_9BACT</name>
<dbReference type="InterPro" id="IPR011042">
    <property type="entry name" value="6-blade_b-propeller_TolB-like"/>
</dbReference>
<sequence>MGTSLSSTPNIIIYPATDQLYESNVGGSELKDLTLPTFITKGNRLLLAYNGSYEQLGQELKEAIARSIWEAQLNGTSVEAQATGATQETVPHWFKEGAICYMSNGWQIKDEDALQKIFRQNQFHGWEEVISKHQTIAGLAFCYFLTEKYLPTAVMQTYVQLRKRKPLPTAVRLITKRRIDSLYSQCVAYYQARFNVRNVMNVGNVFLDSLKQKNANAKEQTIAVKHVNGRILQILPDAKNEYIAYVLSTPFTRTVYTYNIKTKATRKQINYNLPPWINDHSDNLYPIISWSANGKELLVTLPEKGKLVVKHYDPNGGFVDRNTLNGTDGISTIQELKDNQFLLSAWRNGESDIVLFNDRKDKYKPLTNDTYDDRSPAISGDEFYFSSNRPDSNRTKKRNNPNGKDTLVNAQGIYKRMDKGILPVHTDTIPYIHYDQPQLLADGSLLYSSTENGTLQYFIETGGERKIIAQPKDNFFINAAKHQMITWTTTKDSLFINSDSIRTINSENKIAPWLVDYNARAAARAKEDSILKAARDDKPSFLDGVLKAANQASDSKSDSAKHKAKGQKNKIANDSAASPYVLQLYSAYFSAQVNNDYYINRYQPYLNYQGQFKFPEIGGMAQGGFSDLFENHHFTVAYRIPAGTEGSTFFIRYRNTKRKLDWGVAYYRNVDDLKPDPKRNWIDETGNPYPNAAKVKTHYYELSASYPLSYYSKFDFTTALREDRTVFLATDEYSLTYPAIKSLWSINALSYELKKLRPTLPNLYKGFTAKAGIDLFKGFTQEQSALTGCTAQFSYHQPIYKYITLVTRLQGGYSGGDHKVLYTLGGVDNNVAPKIDSNVHFAQNAPYAFTTLVTPFRGYYQNSLYGNEYAVFNADLYFPVFQTLIPIETPLSSINNLQLGIFSDIATAKETWNDTKQGFKTAYGLSARTTLAGYPISVQVGWPGTFSKEPVWYLGLSLK</sequence>
<dbReference type="EMBL" id="QKTW01000010">
    <property type="protein sequence ID" value="PZF73744.1"/>
    <property type="molecule type" value="Genomic_DNA"/>
</dbReference>
<comment type="caution">
    <text evidence="2">The sequence shown here is derived from an EMBL/GenBank/DDBJ whole genome shotgun (WGS) entry which is preliminary data.</text>
</comment>
<reference evidence="2 3" key="1">
    <citation type="submission" date="2018-06" db="EMBL/GenBank/DDBJ databases">
        <title>Mucibacter soli gen. nov., sp. nov., a new member of the family Chitinophagaceae producing mucin.</title>
        <authorList>
            <person name="Kim M.-K."/>
            <person name="Park S."/>
            <person name="Kim T.-S."/>
            <person name="Joung Y."/>
            <person name="Han J.-H."/>
            <person name="Kim S.B."/>
        </authorList>
    </citation>
    <scope>NUCLEOTIDE SEQUENCE [LARGE SCALE GENOMIC DNA]</scope>
    <source>
        <strain evidence="2 3">R1-15</strain>
    </source>
</reference>
<evidence type="ECO:0008006" key="4">
    <source>
        <dbReference type="Google" id="ProtNLM"/>
    </source>
</evidence>
<evidence type="ECO:0000256" key="1">
    <source>
        <dbReference type="SAM" id="MobiDB-lite"/>
    </source>
</evidence>
<dbReference type="Proteomes" id="UP000248745">
    <property type="component" value="Unassembled WGS sequence"/>
</dbReference>
<dbReference type="SUPFAM" id="SSF82171">
    <property type="entry name" value="DPP6 N-terminal domain-like"/>
    <property type="match status" value="1"/>
</dbReference>
<evidence type="ECO:0000313" key="3">
    <source>
        <dbReference type="Proteomes" id="UP000248745"/>
    </source>
</evidence>
<dbReference type="Gene3D" id="2.40.160.50">
    <property type="entry name" value="membrane protein fhac: a member of the omp85/tpsb transporter family"/>
    <property type="match status" value="1"/>
</dbReference>
<feature type="region of interest" description="Disordered" evidence="1">
    <location>
        <begin position="382"/>
        <end position="405"/>
    </location>
</feature>
<proteinExistence type="predicted"/>
<gene>
    <name evidence="2" type="ORF">DN068_07035</name>
</gene>
<accession>A0A2W2B0F1</accession>
<dbReference type="Gene3D" id="2.120.10.30">
    <property type="entry name" value="TolB, C-terminal domain"/>
    <property type="match status" value="1"/>
</dbReference>
<dbReference type="AlphaFoldDB" id="A0A2W2B0F1"/>
<organism evidence="2 3">
    <name type="scientific">Taibaiella soli</name>
    <dbReference type="NCBI Taxonomy" id="1649169"/>
    <lineage>
        <taxon>Bacteria</taxon>
        <taxon>Pseudomonadati</taxon>
        <taxon>Bacteroidota</taxon>
        <taxon>Chitinophagia</taxon>
        <taxon>Chitinophagales</taxon>
        <taxon>Chitinophagaceae</taxon>
        <taxon>Taibaiella</taxon>
    </lineage>
</organism>
<evidence type="ECO:0000313" key="2">
    <source>
        <dbReference type="EMBL" id="PZF73744.1"/>
    </source>
</evidence>
<protein>
    <recommendedName>
        <fullName evidence="4">Bacterial surface antigen (D15) domain-containing protein</fullName>
    </recommendedName>
</protein>